<sequence length="85" mass="9710">MLVLLDALKTTINQFIHLFEQIIGNFITVLAPYFPAPRPPHYLEDDASSRIREAIEQQTSMCFCSKARSICFYQPLSSTLYGSNH</sequence>
<proteinExistence type="predicted"/>
<comment type="caution">
    <text evidence="1">The sequence shown here is derived from an EMBL/GenBank/DDBJ whole genome shotgun (WGS) entry which is preliminary data.</text>
</comment>
<name>A0ACC0W246_9STRA</name>
<protein>
    <submittedName>
        <fullName evidence="1">Uncharacterized protein</fullName>
    </submittedName>
</protein>
<dbReference type="EMBL" id="CM047584">
    <property type="protein sequence ID" value="KAI9912169.1"/>
    <property type="molecule type" value="Genomic_DNA"/>
</dbReference>
<evidence type="ECO:0000313" key="1">
    <source>
        <dbReference type="EMBL" id="KAI9912169.1"/>
    </source>
</evidence>
<reference evidence="1 2" key="1">
    <citation type="journal article" date="2022" name="bioRxiv">
        <title>The genome of the oomycete Peronosclerospora sorghi, a cosmopolitan pathogen of maize and sorghum, is inflated with dispersed pseudogenes.</title>
        <authorList>
            <person name="Fletcher K."/>
            <person name="Martin F."/>
            <person name="Isakeit T."/>
            <person name="Cavanaugh K."/>
            <person name="Magill C."/>
            <person name="Michelmore R."/>
        </authorList>
    </citation>
    <scope>NUCLEOTIDE SEQUENCE [LARGE SCALE GENOMIC DNA]</scope>
    <source>
        <strain evidence="1">P6</strain>
    </source>
</reference>
<accession>A0ACC0W246</accession>
<organism evidence="1 2">
    <name type="scientific">Peronosclerospora sorghi</name>
    <dbReference type="NCBI Taxonomy" id="230839"/>
    <lineage>
        <taxon>Eukaryota</taxon>
        <taxon>Sar</taxon>
        <taxon>Stramenopiles</taxon>
        <taxon>Oomycota</taxon>
        <taxon>Peronosporomycetes</taxon>
        <taxon>Peronosporales</taxon>
        <taxon>Peronosporaceae</taxon>
        <taxon>Peronosclerospora</taxon>
    </lineage>
</organism>
<evidence type="ECO:0000313" key="2">
    <source>
        <dbReference type="Proteomes" id="UP001163321"/>
    </source>
</evidence>
<keyword evidence="2" id="KW-1185">Reference proteome</keyword>
<gene>
    <name evidence="1" type="ORF">PsorP6_008796</name>
</gene>
<dbReference type="Proteomes" id="UP001163321">
    <property type="component" value="Chromosome 5"/>
</dbReference>